<dbReference type="CDD" id="cd12148">
    <property type="entry name" value="fungal_TF_MHR"/>
    <property type="match status" value="1"/>
</dbReference>
<dbReference type="GO" id="GO:0003677">
    <property type="term" value="F:DNA binding"/>
    <property type="evidence" value="ECO:0007669"/>
    <property type="project" value="InterPro"/>
</dbReference>
<dbReference type="InterPro" id="IPR001138">
    <property type="entry name" value="Zn2Cys6_DnaBD"/>
</dbReference>
<dbReference type="GO" id="GO:0008270">
    <property type="term" value="F:zinc ion binding"/>
    <property type="evidence" value="ECO:0007669"/>
    <property type="project" value="InterPro"/>
</dbReference>
<keyword evidence="6" id="KW-1185">Reference proteome</keyword>
<dbReference type="InterPro" id="IPR007219">
    <property type="entry name" value="XnlR_reg_dom"/>
</dbReference>
<dbReference type="EMBL" id="JAFIMR010000009">
    <property type="protein sequence ID" value="KAI1874429.1"/>
    <property type="molecule type" value="Genomic_DNA"/>
</dbReference>
<feature type="domain" description="Xylanolytic transcriptional activator regulatory" evidence="4">
    <location>
        <begin position="347"/>
        <end position="420"/>
    </location>
</feature>
<organism evidence="5 6">
    <name type="scientific">Neoarthrinium moseri</name>
    <dbReference type="NCBI Taxonomy" id="1658444"/>
    <lineage>
        <taxon>Eukaryota</taxon>
        <taxon>Fungi</taxon>
        <taxon>Dikarya</taxon>
        <taxon>Ascomycota</taxon>
        <taxon>Pezizomycotina</taxon>
        <taxon>Sordariomycetes</taxon>
        <taxon>Xylariomycetidae</taxon>
        <taxon>Amphisphaeriales</taxon>
        <taxon>Apiosporaceae</taxon>
        <taxon>Neoarthrinium</taxon>
    </lineage>
</organism>
<feature type="region of interest" description="Disordered" evidence="3">
    <location>
        <begin position="95"/>
        <end position="133"/>
    </location>
</feature>
<keyword evidence="2" id="KW-0539">Nucleus</keyword>
<reference evidence="5" key="1">
    <citation type="submission" date="2021-03" db="EMBL/GenBank/DDBJ databases">
        <title>Revisited historic fungal species revealed as producer of novel bioactive compounds through whole genome sequencing and comparative genomics.</title>
        <authorList>
            <person name="Vignolle G.A."/>
            <person name="Hochenegger N."/>
            <person name="Mach R.L."/>
            <person name="Mach-Aigner A.R."/>
            <person name="Javad Rahimi M."/>
            <person name="Salim K.A."/>
            <person name="Chan C.M."/>
            <person name="Lim L.B.L."/>
            <person name="Cai F."/>
            <person name="Druzhinina I.S."/>
            <person name="U'Ren J.M."/>
            <person name="Derntl C."/>
        </authorList>
    </citation>
    <scope>NUCLEOTIDE SEQUENCE</scope>
    <source>
        <strain evidence="5">TUCIM 5799</strain>
    </source>
</reference>
<keyword evidence="1" id="KW-0479">Metal-binding</keyword>
<evidence type="ECO:0000256" key="1">
    <source>
        <dbReference type="ARBA" id="ARBA00022723"/>
    </source>
</evidence>
<evidence type="ECO:0000256" key="2">
    <source>
        <dbReference type="ARBA" id="ARBA00023242"/>
    </source>
</evidence>
<dbReference type="PANTHER" id="PTHR46910">
    <property type="entry name" value="TRANSCRIPTION FACTOR PDR1"/>
    <property type="match status" value="1"/>
</dbReference>
<dbReference type="GO" id="GO:0006351">
    <property type="term" value="P:DNA-templated transcription"/>
    <property type="evidence" value="ECO:0007669"/>
    <property type="project" value="InterPro"/>
</dbReference>
<accession>A0A9P9WPR2</accession>
<dbReference type="SUPFAM" id="SSF57701">
    <property type="entry name" value="Zn2/Cys6 DNA-binding domain"/>
    <property type="match status" value="1"/>
</dbReference>
<dbReference type="AlphaFoldDB" id="A0A9P9WPR2"/>
<dbReference type="GO" id="GO:0000981">
    <property type="term" value="F:DNA-binding transcription factor activity, RNA polymerase II-specific"/>
    <property type="evidence" value="ECO:0007669"/>
    <property type="project" value="InterPro"/>
</dbReference>
<dbReference type="SMART" id="SM00906">
    <property type="entry name" value="Fungal_trans"/>
    <property type="match status" value="1"/>
</dbReference>
<evidence type="ECO:0000259" key="4">
    <source>
        <dbReference type="SMART" id="SM00906"/>
    </source>
</evidence>
<name>A0A9P9WPR2_9PEZI</name>
<dbReference type="CDD" id="cd00067">
    <property type="entry name" value="GAL4"/>
    <property type="match status" value="1"/>
</dbReference>
<dbReference type="PANTHER" id="PTHR46910:SF1">
    <property type="entry name" value="MISCELLANEOUS ZN(II)2CYS6 TRANSCRIPTION FACTOR (EUROFUNG)-RELATED"/>
    <property type="match status" value="1"/>
</dbReference>
<proteinExistence type="predicted"/>
<protein>
    <recommendedName>
        <fullName evidence="4">Xylanolytic transcriptional activator regulatory domain-containing protein</fullName>
    </recommendedName>
</protein>
<dbReference type="InterPro" id="IPR036864">
    <property type="entry name" value="Zn2-C6_fun-type_DNA-bd_sf"/>
</dbReference>
<evidence type="ECO:0000313" key="5">
    <source>
        <dbReference type="EMBL" id="KAI1874429.1"/>
    </source>
</evidence>
<dbReference type="Proteomes" id="UP000829685">
    <property type="component" value="Unassembled WGS sequence"/>
</dbReference>
<comment type="caution">
    <text evidence="5">The sequence shown here is derived from an EMBL/GenBank/DDBJ whole genome shotgun (WGS) entry which is preliminary data.</text>
</comment>
<evidence type="ECO:0000256" key="3">
    <source>
        <dbReference type="SAM" id="MobiDB-lite"/>
    </source>
</evidence>
<dbReference type="Pfam" id="PF04082">
    <property type="entry name" value="Fungal_trans"/>
    <property type="match status" value="1"/>
</dbReference>
<dbReference type="Gene3D" id="4.10.240.10">
    <property type="entry name" value="Zn(2)-C6 fungal-type DNA-binding domain"/>
    <property type="match status" value="1"/>
</dbReference>
<sequence>MEELGSSQGLGSSAAQKGPYVKSVPGQVWKKVKCDGTLPSCKACTAANVPCVVSMRLRRRTKIRGFHTSAEQKIDKLQAENEELRKLLQREQVANAAVRSQAPKAGSSFPTDMASPRSNVPRGKPTSINAVADQTEPLIRHMGRLVLDCDGIERFAGSTTGVHFILSVQQTLQERGAFSGWFPDNCFRMHVMTPASSAMSAPSFDRDSLLQTQDTIFALSGLQPDFIIRQIRHFVGSWASLCPVIISKEMSRRGVELFSDMQQRGVYTSGIDDNNTLLQLILIFLINATETDGGQLNLLFPDDREERLLRAAASLLPAIMIDGQLSSLQSVVLVSFFYQITGHHTSNINLRGVLLQKAQSLGLHRHSRRFKFSAAEVELRKRLWWYIYALDKSIAIAHGLPRTVNDADVDVDYPLDGDLEDMSGMGMSLPLPGETTPVHDFIRFCHLSRVLSSMLSQLYTTTDRRGGPEKISRLDQQLRTWHDRFDEFLNHTEDIGSPPSSISDHKHLTSVLLPLMEHVARLLIHRPGLTFDPSTPKFRECLAVCTDASSEIVDICTRTAPAALRGVIPPVHALVLQCGMMHILYHLHSSGNGQHSSEFHEESSAAVVERAIVLLSTASAENRDSGHFVRTINDSVALLQSLSRVVLQHGRHKSRTPQTSETENLGTGEFQDGLGTCVLDLDSGIHELGDINQLESLSWVFDDADSPFIGLTDG</sequence>
<evidence type="ECO:0000313" key="6">
    <source>
        <dbReference type="Proteomes" id="UP000829685"/>
    </source>
</evidence>
<gene>
    <name evidence="5" type="ORF">JX265_004637</name>
</gene>
<dbReference type="InterPro" id="IPR050987">
    <property type="entry name" value="AtrR-like"/>
</dbReference>
<dbReference type="Pfam" id="PF00172">
    <property type="entry name" value="Zn_clus"/>
    <property type="match status" value="1"/>
</dbReference>